<dbReference type="EMBL" id="QUTA01004506">
    <property type="protein sequence ID" value="RHY19483.1"/>
    <property type="molecule type" value="Genomic_DNA"/>
</dbReference>
<protein>
    <submittedName>
        <fullName evidence="2">Uncharacterized protein</fullName>
    </submittedName>
</protein>
<organism evidence="2 3">
    <name type="scientific">Aphanomyces astaci</name>
    <name type="common">Crayfish plague agent</name>
    <dbReference type="NCBI Taxonomy" id="112090"/>
    <lineage>
        <taxon>Eukaryota</taxon>
        <taxon>Sar</taxon>
        <taxon>Stramenopiles</taxon>
        <taxon>Oomycota</taxon>
        <taxon>Saprolegniomycetes</taxon>
        <taxon>Saprolegniales</taxon>
        <taxon>Verrucalvaceae</taxon>
        <taxon>Aphanomyces</taxon>
    </lineage>
</organism>
<proteinExistence type="predicted"/>
<reference evidence="2 3" key="1">
    <citation type="submission" date="2018-08" db="EMBL/GenBank/DDBJ databases">
        <title>Aphanomyces genome sequencing and annotation.</title>
        <authorList>
            <person name="Minardi D."/>
            <person name="Oidtmann B."/>
            <person name="Van Der Giezen M."/>
            <person name="Studholme D.J."/>
        </authorList>
    </citation>
    <scope>NUCLEOTIDE SEQUENCE [LARGE SCALE GENOMIC DNA]</scope>
    <source>
        <strain evidence="2 3">Yx</strain>
    </source>
</reference>
<feature type="region of interest" description="Disordered" evidence="1">
    <location>
        <begin position="152"/>
        <end position="174"/>
    </location>
</feature>
<feature type="region of interest" description="Disordered" evidence="1">
    <location>
        <begin position="68"/>
        <end position="91"/>
    </location>
</feature>
<dbReference type="Proteomes" id="UP000266239">
    <property type="component" value="Unassembled WGS sequence"/>
</dbReference>
<evidence type="ECO:0000313" key="2">
    <source>
        <dbReference type="EMBL" id="RHY19483.1"/>
    </source>
</evidence>
<feature type="compositionally biased region" description="Polar residues" evidence="1">
    <location>
        <begin position="155"/>
        <end position="171"/>
    </location>
</feature>
<evidence type="ECO:0000313" key="3">
    <source>
        <dbReference type="Proteomes" id="UP000266239"/>
    </source>
</evidence>
<gene>
    <name evidence="2" type="ORF">DYB25_008650</name>
</gene>
<sequence>MSVCMPPKSMTISTTSTGTTSCTHVGVPLISNVHEESSTPISTPTLLPGTGMSIPSPYMLSGRKKSSSFSDLGDYDECSDIGTPEKPGMFKPPPIHEEMMDTAFRLNDPTQDRASLIDSGITFLAGEVLKLRLDNVAYIVFYKPDASTGVIPNTGGDSSPSFNPMESTDVSPPSPVDLASSIMTYDSSSGGYVRPFIGMLTIPA</sequence>
<name>A0A397BFK9_APHAT</name>
<dbReference type="VEuPathDB" id="FungiDB:H257_03880"/>
<dbReference type="AlphaFoldDB" id="A0A397BFK9"/>
<evidence type="ECO:0000256" key="1">
    <source>
        <dbReference type="SAM" id="MobiDB-lite"/>
    </source>
</evidence>
<comment type="caution">
    <text evidence="2">The sequence shown here is derived from an EMBL/GenBank/DDBJ whole genome shotgun (WGS) entry which is preliminary data.</text>
</comment>
<accession>A0A397BFK9</accession>